<keyword evidence="2" id="KW-1185">Reference proteome</keyword>
<gene>
    <name evidence="1" type="ORF">DWV06_01515</name>
</gene>
<dbReference type="Proteomes" id="UP000255036">
    <property type="component" value="Unassembled WGS sequence"/>
</dbReference>
<reference evidence="1 2" key="1">
    <citation type="submission" date="2018-07" db="EMBL/GenBank/DDBJ databases">
        <title>Anaerosacharophilus polymeroproducens gen. nov. sp. nov., an anaerobic bacterium isolated from salt field.</title>
        <authorList>
            <person name="Kim W."/>
            <person name="Yang S.-H."/>
            <person name="Oh J."/>
            <person name="Lee J.-H."/>
            <person name="Kwon K.K."/>
        </authorList>
    </citation>
    <scope>NUCLEOTIDE SEQUENCE [LARGE SCALE GENOMIC DNA]</scope>
    <source>
        <strain evidence="1 2">MCWD5</strain>
    </source>
</reference>
<organism evidence="1 2">
    <name type="scientific">Anaerosacchariphilus polymeriproducens</name>
    <dbReference type="NCBI Taxonomy" id="1812858"/>
    <lineage>
        <taxon>Bacteria</taxon>
        <taxon>Bacillati</taxon>
        <taxon>Bacillota</taxon>
        <taxon>Clostridia</taxon>
        <taxon>Lachnospirales</taxon>
        <taxon>Lachnospiraceae</taxon>
        <taxon>Anaerosacchariphilus</taxon>
    </lineage>
</organism>
<comment type="caution">
    <text evidence="1">The sequence shown here is derived from an EMBL/GenBank/DDBJ whole genome shotgun (WGS) entry which is preliminary data.</text>
</comment>
<evidence type="ECO:0000313" key="2">
    <source>
        <dbReference type="Proteomes" id="UP000255036"/>
    </source>
</evidence>
<evidence type="ECO:0008006" key="3">
    <source>
        <dbReference type="Google" id="ProtNLM"/>
    </source>
</evidence>
<dbReference type="RefSeq" id="WP_115480417.1">
    <property type="nucleotide sequence ID" value="NZ_QRCT01000009.1"/>
</dbReference>
<dbReference type="EMBL" id="QRCT01000009">
    <property type="protein sequence ID" value="RDU24933.1"/>
    <property type="molecule type" value="Genomic_DNA"/>
</dbReference>
<dbReference type="SUPFAM" id="SSF48371">
    <property type="entry name" value="ARM repeat"/>
    <property type="match status" value="1"/>
</dbReference>
<dbReference type="Gene3D" id="1.25.10.10">
    <property type="entry name" value="Leucine-rich Repeat Variant"/>
    <property type="match status" value="1"/>
</dbReference>
<dbReference type="InterPro" id="IPR011989">
    <property type="entry name" value="ARM-like"/>
</dbReference>
<accession>A0A371AZF5</accession>
<dbReference type="OrthoDB" id="1951221at2"/>
<sequence>MDALLHQLCEDVSSKNNTVRKAALDKLLEMTEEQVEWVYDIWDIMVEKLSSENSYQRSIAVFVLAGLAKSDTQLRFASILEQYLSKANDDKFITSRQTLQQLWLIAISQESLCSKIVDFLYENFINNRHLTTHGNLIRKDIIYSLSEIYKKRPDQVNLDKFEILIHLKCDEKESKELLKFLK</sequence>
<dbReference type="InterPro" id="IPR016024">
    <property type="entry name" value="ARM-type_fold"/>
</dbReference>
<name>A0A371AZF5_9FIRM</name>
<protein>
    <recommendedName>
        <fullName evidence="3">Condensin complex subunit 1 C-terminal domain-containing protein</fullName>
    </recommendedName>
</protein>
<proteinExistence type="predicted"/>
<evidence type="ECO:0000313" key="1">
    <source>
        <dbReference type="EMBL" id="RDU24933.1"/>
    </source>
</evidence>
<dbReference type="AlphaFoldDB" id="A0A371AZF5"/>